<keyword evidence="1" id="KW-0472">Membrane</keyword>
<comment type="caution">
    <text evidence="2">The sequence shown here is derived from an EMBL/GenBank/DDBJ whole genome shotgun (WGS) entry which is preliminary data.</text>
</comment>
<feature type="transmembrane region" description="Helical" evidence="1">
    <location>
        <begin position="423"/>
        <end position="445"/>
    </location>
</feature>
<feature type="transmembrane region" description="Helical" evidence="1">
    <location>
        <begin position="176"/>
        <end position="201"/>
    </location>
</feature>
<name>A0A6B3TQU3_9BACI</name>
<evidence type="ECO:0000313" key="2">
    <source>
        <dbReference type="EMBL" id="NEX79345.1"/>
    </source>
</evidence>
<feature type="transmembrane region" description="Helical" evidence="1">
    <location>
        <begin position="56"/>
        <end position="78"/>
    </location>
</feature>
<feature type="transmembrane region" description="Helical" evidence="1">
    <location>
        <begin position="331"/>
        <end position="355"/>
    </location>
</feature>
<feature type="transmembrane region" description="Helical" evidence="1">
    <location>
        <begin position="134"/>
        <end position="155"/>
    </location>
</feature>
<keyword evidence="1" id="KW-0812">Transmembrane</keyword>
<keyword evidence="1" id="KW-1133">Transmembrane helix</keyword>
<feature type="transmembrane region" description="Helical" evidence="1">
    <location>
        <begin position="20"/>
        <end position="44"/>
    </location>
</feature>
<gene>
    <name evidence="2" type="ORF">G4Z05_10770</name>
</gene>
<feature type="transmembrane region" description="Helical" evidence="1">
    <location>
        <begin position="367"/>
        <end position="387"/>
    </location>
</feature>
<proteinExistence type="predicted"/>
<feature type="transmembrane region" description="Helical" evidence="1">
    <location>
        <begin position="99"/>
        <end position="128"/>
    </location>
</feature>
<feature type="transmembrane region" description="Helical" evidence="1">
    <location>
        <begin position="451"/>
        <end position="471"/>
    </location>
</feature>
<reference evidence="2" key="1">
    <citation type="submission" date="2020-02" db="EMBL/GenBank/DDBJ databases">
        <title>Bacillus sedimentmangrovi sp. nov., isolated from sediment of the mangrove ecosystem.</title>
        <authorList>
            <person name="Liu G."/>
        </authorList>
    </citation>
    <scope>NUCLEOTIDE SEQUENCE [LARGE SCALE GENOMIC DNA]</scope>
    <source>
        <strain evidence="2">SgZ-7</strain>
    </source>
</reference>
<accession>A0A6B3TQU3</accession>
<evidence type="ECO:0000313" key="3">
    <source>
        <dbReference type="Proteomes" id="UP000481621"/>
    </source>
</evidence>
<feature type="transmembrane region" description="Helical" evidence="1">
    <location>
        <begin position="260"/>
        <end position="277"/>
    </location>
</feature>
<organism evidence="2 3">
    <name type="scientific">Neobacillus thermocopriae</name>
    <dbReference type="NCBI Taxonomy" id="1215031"/>
    <lineage>
        <taxon>Bacteria</taxon>
        <taxon>Bacillati</taxon>
        <taxon>Bacillota</taxon>
        <taxon>Bacilli</taxon>
        <taxon>Bacillales</taxon>
        <taxon>Bacillaceae</taxon>
        <taxon>Neobacillus</taxon>
    </lineage>
</organism>
<sequence length="569" mass="67764">MRLEKDFSAIVKKIPYIKRISLILIIKNLIFTFLSIVAVYFFYHKYLFYMVEYRDIIVLFILLLLLFISLLNGVLAYKRTHFPIYGDLLSLSPLNNKEIFFLLIAEEMIWLIFQNVGFLLSILIFLYWLMSISIFSFLLFSIVIILSMAFMFTLGNICWGRYQIYKIQKKIGFIRFMIYLLNACLFMSFGFLISHTLAFIIKTFRAHFHYFDQLMNDQFYESLLGIFKNEFILFIFQLINKIYQFSIYTFITSFIKSENVFSYILGIVIIIFLLYLLKYFTPIYGDNQFIKKSLFHHDYLYIYTKIVNKVFNRNHNAIFHKELIILNKSRWIISPGVFSIIFYTFESFFYLGVLLGIGVNMTNDPMFIALLLLFNAMIMIMHCYDIVSEFPQIFFLSSEGKNIEFIRSSPIGIQQLFEAKIRLLHAVLTIPMVISFSFSCFLLLYTKNFNLLTIILLISILLIMYFISPMIQLYMAPYYAKFNFDDIQEVGSTYEEKELHIRSQSVPRYIILIPALIFSFLNIFFPFYQYIPFIHIIYFVAIFLPALIYLIVSKKIINKGLYKLERRIF</sequence>
<dbReference type="Proteomes" id="UP000481621">
    <property type="component" value="Unassembled WGS sequence"/>
</dbReference>
<dbReference type="EMBL" id="JAAIUV010000016">
    <property type="protein sequence ID" value="NEX79345.1"/>
    <property type="molecule type" value="Genomic_DNA"/>
</dbReference>
<feature type="transmembrane region" description="Helical" evidence="1">
    <location>
        <begin position="533"/>
        <end position="552"/>
    </location>
</feature>
<keyword evidence="3" id="KW-1185">Reference proteome</keyword>
<evidence type="ECO:0000256" key="1">
    <source>
        <dbReference type="SAM" id="Phobius"/>
    </source>
</evidence>
<protein>
    <submittedName>
        <fullName evidence="2">Uncharacterized protein</fullName>
    </submittedName>
</protein>
<dbReference type="AlphaFoldDB" id="A0A6B3TQU3"/>